<evidence type="ECO:0000313" key="2">
    <source>
        <dbReference type="Proteomes" id="UP001229421"/>
    </source>
</evidence>
<sequence length="156" mass="18458">MVDYKSNSYNYNNQDMQLERYNSQFDSKVLDLRSNSVSYNFLQNKMDIVVVGTNNDWKLKKVKSTNGSGLKSWRFSDPEFQREKKKLHEYKVYTVKVYFSRLQKLKKQTAFYLQTAEVWSTSSSADVYRCGLQIADIFLRKKQTTPDCLREGDIRI</sequence>
<comment type="caution">
    <text evidence="1">The sequence shown here is derived from an EMBL/GenBank/DDBJ whole genome shotgun (WGS) entry which is preliminary data.</text>
</comment>
<accession>A0AAD8NFL5</accession>
<evidence type="ECO:0000313" key="1">
    <source>
        <dbReference type="EMBL" id="KAK1407117.1"/>
    </source>
</evidence>
<organism evidence="1 2">
    <name type="scientific">Tagetes erecta</name>
    <name type="common">African marigold</name>
    <dbReference type="NCBI Taxonomy" id="13708"/>
    <lineage>
        <taxon>Eukaryota</taxon>
        <taxon>Viridiplantae</taxon>
        <taxon>Streptophyta</taxon>
        <taxon>Embryophyta</taxon>
        <taxon>Tracheophyta</taxon>
        <taxon>Spermatophyta</taxon>
        <taxon>Magnoliopsida</taxon>
        <taxon>eudicotyledons</taxon>
        <taxon>Gunneridae</taxon>
        <taxon>Pentapetalae</taxon>
        <taxon>asterids</taxon>
        <taxon>campanulids</taxon>
        <taxon>Asterales</taxon>
        <taxon>Asteraceae</taxon>
        <taxon>Asteroideae</taxon>
        <taxon>Heliantheae alliance</taxon>
        <taxon>Tageteae</taxon>
        <taxon>Tagetes</taxon>
    </lineage>
</organism>
<keyword evidence="2" id="KW-1185">Reference proteome</keyword>
<dbReference type="EMBL" id="JAUHHV010000011">
    <property type="protein sequence ID" value="KAK1407117.1"/>
    <property type="molecule type" value="Genomic_DNA"/>
</dbReference>
<dbReference type="AlphaFoldDB" id="A0AAD8NFL5"/>
<name>A0AAD8NFL5_TARER</name>
<gene>
    <name evidence="1" type="ORF">QVD17_38728</name>
</gene>
<dbReference type="Proteomes" id="UP001229421">
    <property type="component" value="Unassembled WGS sequence"/>
</dbReference>
<protein>
    <submittedName>
        <fullName evidence="1">Uncharacterized protein</fullName>
    </submittedName>
</protein>
<reference evidence="1" key="1">
    <citation type="journal article" date="2023" name="bioRxiv">
        <title>Improved chromosome-level genome assembly for marigold (Tagetes erecta).</title>
        <authorList>
            <person name="Jiang F."/>
            <person name="Yuan L."/>
            <person name="Wang S."/>
            <person name="Wang H."/>
            <person name="Xu D."/>
            <person name="Wang A."/>
            <person name="Fan W."/>
        </authorList>
    </citation>
    <scope>NUCLEOTIDE SEQUENCE</scope>
    <source>
        <strain evidence="1">WSJ</strain>
        <tissue evidence="1">Leaf</tissue>
    </source>
</reference>
<proteinExistence type="predicted"/>